<proteinExistence type="predicted"/>
<sequence length="652" mass="71068">MLNYKIAKQLVTAAFLTIVGGCGGESETSAPIITPTPDEKTMSLVKTWGSGSCLNMDEYDNYIYCAAAGAGVDIYEVHSSKLERVNSIDTTQTSKNSRSTNTVKIKNGKLFAAGNGKWLDVYDLANPADPVRIGSFANSTFESVISLELTDNLAFLGFSNNGLMILDISDPRNPVEIGKYEGLDGRVTGLLAHGTILYVGTPSGFHVLDFTVVDNITTVYSEENSETLSSESGNAVLQMKGSALYYASRSGLKIYDTSDPYFPVLQETVGATYGKSIVVKDNELFYLSDYYGLAVYLIEGLSLEKTQSINLAHGEPLTIGTHDDSIFVSTTSQGISLLDRSAANSAELTSLVNDVGSAAGIISHKKMLFAQQGVGPISIFDTDLNRLSVLPGDFWDFAITDNDILFGFIGRFGSQSLVAYDIEDIEDIKILDSMEVDAINPDFIYGFGLHVAGERLFFIAQGGGAHLVDLPARKTLPFVSPKVTTFEYEDFKLERLLVHDEYMYMADLNYELRIATLDNIEGAVNKPGLEITDQSITGMKILEEKLYITTAGAIEKYSINNPLHPEQEIKLSTPSASNVTQNQINGIDLVEGDLTYLDQSSRLCVTESLTDNSFEPSCQKPVLGFTSDFVVVDSNIYVAAGSSGKIYRYQYD</sequence>
<dbReference type="InterPro" id="IPR013211">
    <property type="entry name" value="LVIVD"/>
</dbReference>
<evidence type="ECO:0008006" key="3">
    <source>
        <dbReference type="Google" id="ProtNLM"/>
    </source>
</evidence>
<evidence type="ECO:0000313" key="2">
    <source>
        <dbReference type="Proteomes" id="UP001597425"/>
    </source>
</evidence>
<reference evidence="2" key="1">
    <citation type="journal article" date="2019" name="Int. J. Syst. Evol. Microbiol.">
        <title>The Global Catalogue of Microorganisms (GCM) 10K type strain sequencing project: providing services to taxonomists for standard genome sequencing and annotation.</title>
        <authorList>
            <consortium name="The Broad Institute Genomics Platform"/>
            <consortium name="The Broad Institute Genome Sequencing Center for Infectious Disease"/>
            <person name="Wu L."/>
            <person name="Ma J."/>
        </authorList>
    </citation>
    <scope>NUCLEOTIDE SEQUENCE [LARGE SCALE GENOMIC DNA]</scope>
    <source>
        <strain evidence="2">KCTC 12848</strain>
    </source>
</reference>
<dbReference type="InterPro" id="IPR015943">
    <property type="entry name" value="WD40/YVTN_repeat-like_dom_sf"/>
</dbReference>
<keyword evidence="2" id="KW-1185">Reference proteome</keyword>
<dbReference type="PROSITE" id="PS51257">
    <property type="entry name" value="PROKAR_LIPOPROTEIN"/>
    <property type="match status" value="1"/>
</dbReference>
<dbReference type="Proteomes" id="UP001597425">
    <property type="component" value="Unassembled WGS sequence"/>
</dbReference>
<dbReference type="Pfam" id="PF08309">
    <property type="entry name" value="LVIVD"/>
    <property type="match status" value="1"/>
</dbReference>
<dbReference type="SUPFAM" id="SSF50978">
    <property type="entry name" value="WD40 repeat-like"/>
    <property type="match status" value="1"/>
</dbReference>
<evidence type="ECO:0000313" key="1">
    <source>
        <dbReference type="EMBL" id="MFD2309880.1"/>
    </source>
</evidence>
<dbReference type="RefSeq" id="WP_265720389.1">
    <property type="nucleotide sequence ID" value="NZ_JAPIVK010000003.1"/>
</dbReference>
<comment type="caution">
    <text evidence="1">The sequence shown here is derived from an EMBL/GenBank/DDBJ whole genome shotgun (WGS) entry which is preliminary data.</text>
</comment>
<name>A0ABW5ED38_9GAMM</name>
<organism evidence="1 2">
    <name type="scientific">Microbulbifer halophilus</name>
    <dbReference type="NCBI Taxonomy" id="453963"/>
    <lineage>
        <taxon>Bacteria</taxon>
        <taxon>Pseudomonadati</taxon>
        <taxon>Pseudomonadota</taxon>
        <taxon>Gammaproteobacteria</taxon>
        <taxon>Cellvibrionales</taxon>
        <taxon>Microbulbiferaceae</taxon>
        <taxon>Microbulbifer</taxon>
    </lineage>
</organism>
<accession>A0ABW5ED38</accession>
<dbReference type="Gene3D" id="2.130.10.10">
    <property type="entry name" value="YVTN repeat-like/Quinoprotein amine dehydrogenase"/>
    <property type="match status" value="1"/>
</dbReference>
<gene>
    <name evidence="1" type="ORF">ACFSKX_05565</name>
</gene>
<protein>
    <recommendedName>
        <fullName evidence="3">LVIVD repeat-containing protein</fullName>
    </recommendedName>
</protein>
<dbReference type="SUPFAM" id="SSF63825">
    <property type="entry name" value="YWTD domain"/>
    <property type="match status" value="1"/>
</dbReference>
<dbReference type="InterPro" id="IPR036322">
    <property type="entry name" value="WD40_repeat_dom_sf"/>
</dbReference>
<dbReference type="EMBL" id="JBHUJD010000005">
    <property type="protein sequence ID" value="MFD2309880.1"/>
    <property type="molecule type" value="Genomic_DNA"/>
</dbReference>